<dbReference type="HOGENOM" id="CLU_043272_3_0_5"/>
<dbReference type="KEGG" id="rli:RLO149_c027450"/>
<dbReference type="Proteomes" id="UP000001353">
    <property type="component" value="Chromosome"/>
</dbReference>
<evidence type="ECO:0000256" key="1">
    <source>
        <dbReference type="SAM" id="MobiDB-lite"/>
    </source>
</evidence>
<evidence type="ECO:0000313" key="5">
    <source>
        <dbReference type="Proteomes" id="UP000001353"/>
    </source>
</evidence>
<evidence type="ECO:0000256" key="2">
    <source>
        <dbReference type="SAM" id="SignalP"/>
    </source>
</evidence>
<name>F7ZF84_ROSLO</name>
<dbReference type="AlphaFoldDB" id="F7ZF84"/>
<dbReference type="OrthoDB" id="9809788at2"/>
<accession>F7ZF84</accession>
<dbReference type="EMBL" id="CP002623">
    <property type="protein sequence ID" value="AEI94707.1"/>
    <property type="molecule type" value="Genomic_DNA"/>
</dbReference>
<keyword evidence="5" id="KW-1185">Reference proteome</keyword>
<dbReference type="STRING" id="391595.RLO149_c027450"/>
<feature type="chain" id="PRO_5003366671" description="Extensin-like C-terminal domain-containing protein" evidence="2">
    <location>
        <begin position="18"/>
        <end position="259"/>
    </location>
</feature>
<keyword evidence="2" id="KW-0732">Signal</keyword>
<feature type="region of interest" description="Disordered" evidence="1">
    <location>
        <begin position="24"/>
        <end position="69"/>
    </location>
</feature>
<protein>
    <recommendedName>
        <fullName evidence="3">Extensin-like C-terminal domain-containing protein</fullName>
    </recommendedName>
</protein>
<evidence type="ECO:0000259" key="3">
    <source>
        <dbReference type="Pfam" id="PF06904"/>
    </source>
</evidence>
<reference evidence="4 5" key="1">
    <citation type="journal article" date="2011" name="BMC Genomics">
        <title>Comparative genome analysis and genome-guided physiological analysis of Roseobacter litoralis.</title>
        <authorList>
            <person name="Kalhoefer D."/>
            <person name="Thole S."/>
            <person name="Voget S."/>
            <person name="Lehmann R."/>
            <person name="Liesegang H."/>
            <person name="Wollher A."/>
            <person name="Daniel R."/>
            <person name="Simon M."/>
            <person name="Brinkhoff T."/>
        </authorList>
    </citation>
    <scope>NUCLEOTIDE SEQUENCE [LARGE SCALE GENOMIC DNA]</scope>
    <source>
        <strain evidence="5">ATCC 49566 / DSM 6996 / JCM 21268 / NBRC 15278 / OCh 149</strain>
    </source>
</reference>
<feature type="domain" description="Extensin-like C-terminal" evidence="3">
    <location>
        <begin position="106"/>
        <end position="259"/>
    </location>
</feature>
<dbReference type="eggNOG" id="COG3921">
    <property type="taxonomic scope" value="Bacteria"/>
</dbReference>
<organism evidence="4 5">
    <name type="scientific">Roseobacter litoralis (strain ATCC 49566 / DSM 6996 / JCM 21268 / NBRC 15278 / OCh 149)</name>
    <dbReference type="NCBI Taxonomy" id="391595"/>
    <lineage>
        <taxon>Bacteria</taxon>
        <taxon>Pseudomonadati</taxon>
        <taxon>Pseudomonadota</taxon>
        <taxon>Alphaproteobacteria</taxon>
        <taxon>Rhodobacterales</taxon>
        <taxon>Roseobacteraceae</taxon>
        <taxon>Roseobacter</taxon>
    </lineage>
</organism>
<dbReference type="RefSeq" id="WP_013962622.1">
    <property type="nucleotide sequence ID" value="NC_015730.1"/>
</dbReference>
<feature type="signal peptide" evidence="2">
    <location>
        <begin position="1"/>
        <end position="17"/>
    </location>
</feature>
<proteinExistence type="predicted"/>
<dbReference type="InterPro" id="IPR009683">
    <property type="entry name" value="Extensin-like_C"/>
</dbReference>
<gene>
    <name evidence="4" type="ordered locus">RLO149_c027450</name>
</gene>
<sequence length="259" mass="27819">MKSLVFAFVMLAGGAIAAPDTSLRPVQRDSAGPQLEASGAITPRPRDAAAREAVGSGRGLAQSRRPEVRPRKFRRIARAQERLRKKGAVCGDVDIQGVVVGRVPGSKTGCGVADAVRIRAVSGIALSQHSVMDCGTAKALKTWIDDTAKPAFSRKGGGLKNIRVAAHYACRTRNNRPGGRISEHGKGRAIDISGLQMRDGTLVTVRSGWNDPATSKAMRQLHRGACGPFGTVLGPESDRFHRDHFHFDTARYRSGPYCR</sequence>
<evidence type="ECO:0000313" key="4">
    <source>
        <dbReference type="EMBL" id="AEI94707.1"/>
    </source>
</evidence>
<dbReference type="Pfam" id="PF06904">
    <property type="entry name" value="Extensin-like_C"/>
    <property type="match status" value="1"/>
</dbReference>